<dbReference type="Proteomes" id="UP001596957">
    <property type="component" value="Unassembled WGS sequence"/>
</dbReference>
<dbReference type="EMBL" id="JBHTEC010000001">
    <property type="protein sequence ID" value="MFD0282180.1"/>
    <property type="molecule type" value="Genomic_DNA"/>
</dbReference>
<evidence type="ECO:0000256" key="1">
    <source>
        <dbReference type="SAM" id="MobiDB-lite"/>
    </source>
</evidence>
<reference evidence="4" key="1">
    <citation type="journal article" date="2019" name="Int. J. Syst. Evol. Microbiol.">
        <title>The Global Catalogue of Microorganisms (GCM) 10K type strain sequencing project: providing services to taxonomists for standard genome sequencing and annotation.</title>
        <authorList>
            <consortium name="The Broad Institute Genomics Platform"/>
            <consortium name="The Broad Institute Genome Sequencing Center for Infectious Disease"/>
            <person name="Wu L."/>
            <person name="Ma J."/>
        </authorList>
    </citation>
    <scope>NUCLEOTIDE SEQUENCE [LARGE SCALE GENOMIC DNA]</scope>
    <source>
        <strain evidence="4">CGMCC 4.7198</strain>
    </source>
</reference>
<protein>
    <recommendedName>
        <fullName evidence="5">Lipoprotein</fullName>
    </recommendedName>
</protein>
<feature type="compositionally biased region" description="Low complexity" evidence="1">
    <location>
        <begin position="47"/>
        <end position="58"/>
    </location>
</feature>
<accession>A0ABW2VG81</accession>
<feature type="region of interest" description="Disordered" evidence="1">
    <location>
        <begin position="24"/>
        <end position="63"/>
    </location>
</feature>
<dbReference type="PROSITE" id="PS51257">
    <property type="entry name" value="PROKAR_LIPOPROTEIN"/>
    <property type="match status" value="1"/>
</dbReference>
<dbReference type="RefSeq" id="WP_381246839.1">
    <property type="nucleotide sequence ID" value="NZ_JBHTBI010000001.1"/>
</dbReference>
<gene>
    <name evidence="3" type="ORF">ACFQZP_10860</name>
</gene>
<organism evidence="3 4">
    <name type="scientific">Streptomyces lutosisoli</name>
    <dbReference type="NCBI Taxonomy" id="2665721"/>
    <lineage>
        <taxon>Bacteria</taxon>
        <taxon>Bacillati</taxon>
        <taxon>Actinomycetota</taxon>
        <taxon>Actinomycetes</taxon>
        <taxon>Kitasatosporales</taxon>
        <taxon>Streptomycetaceae</taxon>
        <taxon>Streptomyces</taxon>
    </lineage>
</organism>
<feature type="signal peptide" evidence="2">
    <location>
        <begin position="1"/>
        <end position="22"/>
    </location>
</feature>
<evidence type="ECO:0000256" key="2">
    <source>
        <dbReference type="SAM" id="SignalP"/>
    </source>
</evidence>
<proteinExistence type="predicted"/>
<keyword evidence="4" id="KW-1185">Reference proteome</keyword>
<comment type="caution">
    <text evidence="3">The sequence shown here is derived from an EMBL/GenBank/DDBJ whole genome shotgun (WGS) entry which is preliminary data.</text>
</comment>
<name>A0ABW2VG81_9ACTN</name>
<evidence type="ECO:0000313" key="4">
    <source>
        <dbReference type="Proteomes" id="UP001596957"/>
    </source>
</evidence>
<sequence length="218" mass="23025">MKRRSLPVAAAFAATAALLLTACGGGGDSSKDSDKIAGADDGGTKTSASPSASAADSAQRPKVTLPGDVTNVFESWKTGDATKDAVLADASRRIDALDYAITQGNADDSVLGFYYKGDALVGASQWVKEFVDAKKSMTGETRFFKPRVDVYAKGKATLSYCSFEGKAYVKDRKTGTADKTPVTNKSYLLYSTRLEKSDKGVWQTAVLNSERGNSACTP</sequence>
<evidence type="ECO:0008006" key="5">
    <source>
        <dbReference type="Google" id="ProtNLM"/>
    </source>
</evidence>
<feature type="chain" id="PRO_5047501587" description="Lipoprotein" evidence="2">
    <location>
        <begin position="23"/>
        <end position="218"/>
    </location>
</feature>
<evidence type="ECO:0000313" key="3">
    <source>
        <dbReference type="EMBL" id="MFD0282180.1"/>
    </source>
</evidence>
<keyword evidence="2" id="KW-0732">Signal</keyword>
<feature type="compositionally biased region" description="Basic and acidic residues" evidence="1">
    <location>
        <begin position="29"/>
        <end position="38"/>
    </location>
</feature>